<feature type="region of interest" description="Disordered" evidence="10">
    <location>
        <begin position="403"/>
        <end position="423"/>
    </location>
</feature>
<dbReference type="GO" id="GO:0030833">
    <property type="term" value="P:regulation of actin filament polymerization"/>
    <property type="evidence" value="ECO:0007669"/>
    <property type="project" value="TreeGrafter"/>
</dbReference>
<keyword evidence="14" id="KW-1185">Reference proteome</keyword>
<evidence type="ECO:0000259" key="12">
    <source>
        <dbReference type="PROSITE" id="PS51741"/>
    </source>
</evidence>
<feature type="compositionally biased region" description="Low complexity" evidence="10">
    <location>
        <begin position="403"/>
        <end position="421"/>
    </location>
</feature>
<feature type="coiled-coil region" evidence="9">
    <location>
        <begin position="25"/>
        <end position="91"/>
    </location>
</feature>
<comment type="subcellular location">
    <subcellularLocation>
        <location evidence="1">Cell projection</location>
    </subcellularLocation>
</comment>
<feature type="domain" description="SH3" evidence="11">
    <location>
        <begin position="344"/>
        <end position="404"/>
    </location>
</feature>
<feature type="domain" description="SH3" evidence="11">
    <location>
        <begin position="443"/>
        <end position="506"/>
    </location>
</feature>
<reference evidence="13" key="1">
    <citation type="journal article" date="2023" name="G3 (Bethesda)">
        <title>Whole genome assembly and annotation of the endangered Caribbean coral Acropora cervicornis.</title>
        <authorList>
            <person name="Selwyn J.D."/>
            <person name="Vollmer S.V."/>
        </authorList>
    </citation>
    <scope>NUCLEOTIDE SEQUENCE</scope>
    <source>
        <strain evidence="13">K2</strain>
    </source>
</reference>
<comment type="caution">
    <text evidence="13">The sequence shown here is derived from an EMBL/GenBank/DDBJ whole genome shotgun (WGS) entry which is preliminary data.</text>
</comment>
<dbReference type="SUPFAM" id="SSF103657">
    <property type="entry name" value="BAR/IMD domain-like"/>
    <property type="match status" value="1"/>
</dbReference>
<evidence type="ECO:0000313" key="14">
    <source>
        <dbReference type="Proteomes" id="UP001249851"/>
    </source>
</evidence>
<dbReference type="PANTHER" id="PTHR15735:SF21">
    <property type="entry name" value="PROTEIN NERVOUS WRECK"/>
    <property type="match status" value="1"/>
</dbReference>
<dbReference type="GO" id="GO:0031594">
    <property type="term" value="C:neuromuscular junction"/>
    <property type="evidence" value="ECO:0007669"/>
    <property type="project" value="TreeGrafter"/>
</dbReference>
<gene>
    <name evidence="13" type="ORF">P5673_026831</name>
</gene>
<proteinExistence type="predicted"/>
<dbReference type="InterPro" id="IPR001452">
    <property type="entry name" value="SH3_domain"/>
</dbReference>
<keyword evidence="3" id="KW-0597">Phosphoprotein</keyword>
<feature type="region of interest" description="Disordered" evidence="10">
    <location>
        <begin position="550"/>
        <end position="611"/>
    </location>
</feature>
<evidence type="ECO:0000259" key="11">
    <source>
        <dbReference type="PROSITE" id="PS50002"/>
    </source>
</evidence>
<dbReference type="PROSITE" id="PS51741">
    <property type="entry name" value="F_BAR"/>
    <property type="match status" value="1"/>
</dbReference>
<accession>A0AAD9PZW3</accession>
<dbReference type="GO" id="GO:0008289">
    <property type="term" value="F:lipid binding"/>
    <property type="evidence" value="ECO:0007669"/>
    <property type="project" value="UniProtKB-KW"/>
</dbReference>
<dbReference type="FunFam" id="2.30.30.40:FF:000033">
    <property type="entry name" value="FCH and double SH3 domains protein 2"/>
    <property type="match status" value="1"/>
</dbReference>
<evidence type="ECO:0000256" key="4">
    <source>
        <dbReference type="ARBA" id="ARBA00023054"/>
    </source>
</evidence>
<dbReference type="Proteomes" id="UP001249851">
    <property type="component" value="Unassembled WGS sequence"/>
</dbReference>
<dbReference type="GO" id="GO:0051130">
    <property type="term" value="P:positive regulation of cellular component organization"/>
    <property type="evidence" value="ECO:0007669"/>
    <property type="project" value="UniProtKB-ARBA"/>
</dbReference>
<keyword evidence="6" id="KW-0966">Cell projection</keyword>
<dbReference type="EMBL" id="JARQWQ010000090">
    <property type="protein sequence ID" value="KAK2552086.1"/>
    <property type="molecule type" value="Genomic_DNA"/>
</dbReference>
<dbReference type="PROSITE" id="PS50002">
    <property type="entry name" value="SH3"/>
    <property type="match status" value="2"/>
</dbReference>
<dbReference type="Pfam" id="PF14604">
    <property type="entry name" value="SH3_9"/>
    <property type="match status" value="1"/>
</dbReference>
<dbReference type="GO" id="GO:0042995">
    <property type="term" value="C:cell projection"/>
    <property type="evidence" value="ECO:0007669"/>
    <property type="project" value="UniProtKB-SubCell"/>
</dbReference>
<name>A0AAD9PZW3_ACRCE</name>
<feature type="compositionally biased region" description="Pro residues" evidence="10">
    <location>
        <begin position="669"/>
        <end position="678"/>
    </location>
</feature>
<evidence type="ECO:0000256" key="7">
    <source>
        <dbReference type="PROSITE-ProRule" id="PRU00192"/>
    </source>
</evidence>
<protein>
    <submittedName>
        <fullName evidence="13">F-BAR and double SH3 domains protein 2</fullName>
    </submittedName>
</protein>
<evidence type="ECO:0000256" key="10">
    <source>
        <dbReference type="SAM" id="MobiDB-lite"/>
    </source>
</evidence>
<dbReference type="InterPro" id="IPR027267">
    <property type="entry name" value="AH/BAR_dom_sf"/>
</dbReference>
<evidence type="ECO:0000256" key="1">
    <source>
        <dbReference type="ARBA" id="ARBA00004316"/>
    </source>
</evidence>
<feature type="region of interest" description="Disordered" evidence="10">
    <location>
        <begin position="231"/>
        <end position="258"/>
    </location>
</feature>
<evidence type="ECO:0000313" key="13">
    <source>
        <dbReference type="EMBL" id="KAK2552086.1"/>
    </source>
</evidence>
<dbReference type="PANTHER" id="PTHR15735">
    <property type="entry name" value="FCH AND DOUBLE SH3 DOMAINS PROTEIN"/>
    <property type="match status" value="1"/>
</dbReference>
<evidence type="ECO:0000256" key="5">
    <source>
        <dbReference type="ARBA" id="ARBA00023121"/>
    </source>
</evidence>
<organism evidence="13 14">
    <name type="scientific">Acropora cervicornis</name>
    <name type="common">Staghorn coral</name>
    <dbReference type="NCBI Taxonomy" id="6130"/>
    <lineage>
        <taxon>Eukaryota</taxon>
        <taxon>Metazoa</taxon>
        <taxon>Cnidaria</taxon>
        <taxon>Anthozoa</taxon>
        <taxon>Hexacorallia</taxon>
        <taxon>Scleractinia</taxon>
        <taxon>Astrocoeniina</taxon>
        <taxon>Acroporidae</taxon>
        <taxon>Acropora</taxon>
    </lineage>
</organism>
<dbReference type="InterPro" id="IPR031160">
    <property type="entry name" value="F_BAR_dom"/>
</dbReference>
<dbReference type="GO" id="GO:0055037">
    <property type="term" value="C:recycling endosome"/>
    <property type="evidence" value="ECO:0007669"/>
    <property type="project" value="TreeGrafter"/>
</dbReference>
<keyword evidence="4 8" id="KW-0175">Coiled coil</keyword>
<feature type="region of interest" description="Disordered" evidence="10">
    <location>
        <begin position="630"/>
        <end position="692"/>
    </location>
</feature>
<feature type="compositionally biased region" description="Low complexity" evidence="10">
    <location>
        <begin position="679"/>
        <end position="692"/>
    </location>
</feature>
<evidence type="ECO:0000256" key="3">
    <source>
        <dbReference type="ARBA" id="ARBA00022553"/>
    </source>
</evidence>
<evidence type="ECO:0000256" key="9">
    <source>
        <dbReference type="SAM" id="Coils"/>
    </source>
</evidence>
<reference evidence="13" key="2">
    <citation type="journal article" date="2023" name="Science">
        <title>Genomic signatures of disease resistance in endangered staghorn corals.</title>
        <authorList>
            <person name="Vollmer S.V."/>
            <person name="Selwyn J.D."/>
            <person name="Despard B.A."/>
            <person name="Roesel C.L."/>
        </authorList>
    </citation>
    <scope>NUCLEOTIDE SEQUENCE</scope>
    <source>
        <strain evidence="13">K2</strain>
    </source>
</reference>
<evidence type="ECO:0000256" key="8">
    <source>
        <dbReference type="PROSITE-ProRule" id="PRU01077"/>
    </source>
</evidence>
<feature type="compositionally biased region" description="Low complexity" evidence="10">
    <location>
        <begin position="570"/>
        <end position="580"/>
    </location>
</feature>
<evidence type="ECO:0000256" key="6">
    <source>
        <dbReference type="ARBA" id="ARBA00023273"/>
    </source>
</evidence>
<keyword evidence="5" id="KW-0446">Lipid-binding</keyword>
<dbReference type="InterPro" id="IPR035460">
    <property type="entry name" value="FCHSD_SH3_1"/>
</dbReference>
<dbReference type="PRINTS" id="PR00452">
    <property type="entry name" value="SH3DOMAIN"/>
</dbReference>
<dbReference type="CDD" id="cd11761">
    <property type="entry name" value="SH3_FCHSD_1"/>
    <property type="match status" value="1"/>
</dbReference>
<dbReference type="Gene3D" id="1.20.1270.60">
    <property type="entry name" value="Arfaptin homology (AH) domain/BAR domain"/>
    <property type="match status" value="1"/>
</dbReference>
<dbReference type="SMART" id="SM00326">
    <property type="entry name" value="SH3"/>
    <property type="match status" value="2"/>
</dbReference>
<feature type="compositionally biased region" description="Polar residues" evidence="10">
    <location>
        <begin position="231"/>
        <end position="245"/>
    </location>
</feature>
<dbReference type="AlphaFoldDB" id="A0AAD9PZW3"/>
<dbReference type="GO" id="GO:0007274">
    <property type="term" value="P:neuromuscular synaptic transmission"/>
    <property type="evidence" value="ECO:0007669"/>
    <property type="project" value="TreeGrafter"/>
</dbReference>
<dbReference type="InterPro" id="IPR036028">
    <property type="entry name" value="SH3-like_dom_sf"/>
</dbReference>
<evidence type="ECO:0000256" key="2">
    <source>
        <dbReference type="ARBA" id="ARBA00022443"/>
    </source>
</evidence>
<dbReference type="CDD" id="cd11762">
    <property type="entry name" value="SH3_FCHSD_2"/>
    <property type="match status" value="1"/>
</dbReference>
<dbReference type="SUPFAM" id="SSF50044">
    <property type="entry name" value="SH3-domain"/>
    <property type="match status" value="2"/>
</dbReference>
<keyword evidence="2 7" id="KW-0728">SH3 domain</keyword>
<dbReference type="Gene3D" id="2.30.30.40">
    <property type="entry name" value="SH3 Domains"/>
    <property type="match status" value="2"/>
</dbReference>
<sequence length="692" mass="75891">MARCKEHVFRSLMCEELTKKIHEEIFETVRKLSKAKKNYEELEKLALAAREQAADAEDKLKKKNVKFFQSKTSLEKNLSKSSTRVEDCEKRSAVARNEYILALAAANAHMTRYFCNDLQEIMTSLDGDFFDKMRGYFTTLGQLEVDACKNAMDGFETIVSQANTISRGIFLQLFLSKNKVFSEVIRYEFEPACRRDKVGKVTTEYNAGLFLNKEARKLAMRLSKEQTTIRTKTKQLNGEDSSCVASSGDAASQDPEYNSEALKEEIRVAETNKLKTEACLDVLREVGVNVDEWLKSANSLSPNDMEADSLSQCSLNDDWDDVDDTFTADNSSDDDARSVISDSTIPVTCVALYDFDGTSADELTIKEGEELEILEKDGEGWCRGRNKSGQIGYFPESYVETGPGTTVTGPSSSTAATSSSTDGPLFGSSLNTASARERLPATKYLCYVRALYDYEAVGEDEISFKEGDIVGVLSKDDNDIDDGFWYGEFGGRRGVFPSLVVEDIPEGHHSKDTNINVTDSLRPQASALSTVRNGDYVTLPLDYRANASPGTPNSYAFQPVRKAPPPPASSPQIARSSSVSTGANRALLPPNRQRARTENNTTIAKPDSAAFGRSVSHNASLSAKIYENIDQLAPPSRPPDYVNVKDLPSSRANGAPGGIPQPSARCSHPAPPPKPAPPTASSRSAFRSLSYV</sequence>
<dbReference type="Pfam" id="PF00018">
    <property type="entry name" value="SH3_1"/>
    <property type="match status" value="1"/>
</dbReference>
<feature type="domain" description="F-BAR" evidence="12">
    <location>
        <begin position="1"/>
        <end position="170"/>
    </location>
</feature>